<dbReference type="Proteomes" id="UP001497382">
    <property type="component" value="Unassembled WGS sequence"/>
</dbReference>
<organism evidence="1 2">
    <name type="scientific">Larinioides sclopetarius</name>
    <dbReference type="NCBI Taxonomy" id="280406"/>
    <lineage>
        <taxon>Eukaryota</taxon>
        <taxon>Metazoa</taxon>
        <taxon>Ecdysozoa</taxon>
        <taxon>Arthropoda</taxon>
        <taxon>Chelicerata</taxon>
        <taxon>Arachnida</taxon>
        <taxon>Araneae</taxon>
        <taxon>Araneomorphae</taxon>
        <taxon>Entelegynae</taxon>
        <taxon>Araneoidea</taxon>
        <taxon>Araneidae</taxon>
        <taxon>Larinioides</taxon>
    </lineage>
</organism>
<keyword evidence="2" id="KW-1185">Reference proteome</keyword>
<reference evidence="1 2" key="1">
    <citation type="submission" date="2024-04" db="EMBL/GenBank/DDBJ databases">
        <authorList>
            <person name="Rising A."/>
            <person name="Reimegard J."/>
            <person name="Sonavane S."/>
            <person name="Akerstrom W."/>
            <person name="Nylinder S."/>
            <person name="Hedman E."/>
            <person name="Kallberg Y."/>
        </authorList>
    </citation>
    <scope>NUCLEOTIDE SEQUENCE [LARGE SCALE GENOMIC DNA]</scope>
</reference>
<accession>A0AAV1YW21</accession>
<protein>
    <submittedName>
        <fullName evidence="1">Uncharacterized protein</fullName>
    </submittedName>
</protein>
<gene>
    <name evidence="1" type="ORF">LARSCL_LOCUS1176</name>
</gene>
<comment type="caution">
    <text evidence="1">The sequence shown here is derived from an EMBL/GenBank/DDBJ whole genome shotgun (WGS) entry which is preliminary data.</text>
</comment>
<name>A0AAV1YW21_9ARAC</name>
<dbReference type="AlphaFoldDB" id="A0AAV1YW21"/>
<proteinExistence type="predicted"/>
<sequence length="38" mass="4395">MGITYSVSKNYIHQLEETEGFEPGPFRREVRRLANGLV</sequence>
<evidence type="ECO:0000313" key="1">
    <source>
        <dbReference type="EMBL" id="CAL1262743.1"/>
    </source>
</evidence>
<dbReference type="EMBL" id="CAXIEN010000006">
    <property type="protein sequence ID" value="CAL1262743.1"/>
    <property type="molecule type" value="Genomic_DNA"/>
</dbReference>
<evidence type="ECO:0000313" key="2">
    <source>
        <dbReference type="Proteomes" id="UP001497382"/>
    </source>
</evidence>